<feature type="region of interest" description="Disordered" evidence="2">
    <location>
        <begin position="220"/>
        <end position="286"/>
    </location>
</feature>
<feature type="domain" description="PPE" evidence="3">
    <location>
        <begin position="71"/>
        <end position="166"/>
    </location>
</feature>
<name>A0ABS4TCL2_9PSEU</name>
<accession>A0ABS4TCL2</accession>
<evidence type="ECO:0000256" key="1">
    <source>
        <dbReference type="ARBA" id="ARBA00010652"/>
    </source>
</evidence>
<feature type="compositionally biased region" description="Polar residues" evidence="2">
    <location>
        <begin position="246"/>
        <end position="277"/>
    </location>
</feature>
<comment type="caution">
    <text evidence="4">The sequence shown here is derived from an EMBL/GenBank/DDBJ whole genome shotgun (WGS) entry which is preliminary data.</text>
</comment>
<dbReference type="Gene3D" id="1.20.1260.20">
    <property type="entry name" value="PPE superfamily"/>
    <property type="match status" value="1"/>
</dbReference>
<proteinExistence type="inferred from homology"/>
<comment type="similarity">
    <text evidence="1">Belongs to the mycobacterial PPE family.</text>
</comment>
<reference evidence="4 5" key="1">
    <citation type="submission" date="2021-03" db="EMBL/GenBank/DDBJ databases">
        <title>Sequencing the genomes of 1000 actinobacteria strains.</title>
        <authorList>
            <person name="Klenk H.-P."/>
        </authorList>
    </citation>
    <scope>NUCLEOTIDE SEQUENCE [LARGE SCALE GENOMIC DNA]</scope>
    <source>
        <strain evidence="4 5">DSM 46670</strain>
    </source>
</reference>
<gene>
    <name evidence="4" type="ORF">JOF56_002555</name>
</gene>
<evidence type="ECO:0000313" key="5">
    <source>
        <dbReference type="Proteomes" id="UP001519332"/>
    </source>
</evidence>
<dbReference type="InterPro" id="IPR038332">
    <property type="entry name" value="PPE_sf"/>
</dbReference>
<organism evidence="4 5">
    <name type="scientific">Kibdelosporangium banguiense</name>
    <dbReference type="NCBI Taxonomy" id="1365924"/>
    <lineage>
        <taxon>Bacteria</taxon>
        <taxon>Bacillati</taxon>
        <taxon>Actinomycetota</taxon>
        <taxon>Actinomycetes</taxon>
        <taxon>Pseudonocardiales</taxon>
        <taxon>Pseudonocardiaceae</taxon>
        <taxon>Kibdelosporangium</taxon>
    </lineage>
</organism>
<dbReference type="InterPro" id="IPR000030">
    <property type="entry name" value="PPE_dom"/>
</dbReference>
<dbReference type="RefSeq" id="WP_209637459.1">
    <property type="nucleotide sequence ID" value="NZ_JAGINW010000001.1"/>
</dbReference>
<evidence type="ECO:0000256" key="2">
    <source>
        <dbReference type="SAM" id="MobiDB-lite"/>
    </source>
</evidence>
<dbReference type="SUPFAM" id="SSF140453">
    <property type="entry name" value="EsxAB dimer-like"/>
    <property type="match status" value="1"/>
</dbReference>
<dbReference type="Proteomes" id="UP001519332">
    <property type="component" value="Unassembled WGS sequence"/>
</dbReference>
<protein>
    <recommendedName>
        <fullName evidence="3">PPE domain-containing protein</fullName>
    </recommendedName>
</protein>
<dbReference type="Pfam" id="PF00823">
    <property type="entry name" value="PPE"/>
    <property type="match status" value="1"/>
</dbReference>
<dbReference type="EMBL" id="JAGINW010000001">
    <property type="protein sequence ID" value="MBP2322170.1"/>
    <property type="molecule type" value="Genomic_DNA"/>
</dbReference>
<keyword evidence="5" id="KW-1185">Reference proteome</keyword>
<evidence type="ECO:0000313" key="4">
    <source>
        <dbReference type="EMBL" id="MBP2322170.1"/>
    </source>
</evidence>
<dbReference type="InterPro" id="IPR036689">
    <property type="entry name" value="ESAT-6-like_sf"/>
</dbReference>
<sequence>MPNEADGVRIDDLGTVGSTGPAELGVSGLLARIAAHVRAAQHQTTCDGTRQAPMPVGVLYENVDHPSLKAMVTEGVDPAQVGTIASNWQQAGSRLTQFQDDVTGAINTSRAEWQGDAGEAARQFMADVGRWIGDAGRGAKLAGDQAAKQSEALAAAKNAMPEPVAFDVDAANAELRQITDPVQLISRYAEHMKAYAAQQAAQRRAAEVVTAYDAALAESGTMPAFSPPPAMAGSENVRTNVPPMPRSSTDAPAGSTSPQSASGTAPMSVTSKTSESTPASADTPPQAAAAVPFAGGFAAAPLMNGNTERTIEPAVPGGAAAADYMVEGDFGSQRTAPPVIGG</sequence>
<evidence type="ECO:0000259" key="3">
    <source>
        <dbReference type="Pfam" id="PF00823"/>
    </source>
</evidence>